<feature type="coiled-coil region" evidence="1">
    <location>
        <begin position="118"/>
        <end position="179"/>
    </location>
</feature>
<sequence>MDIATTNQPPSISTTGPQASSVDPRLGRATQRPSVVTPRPPVPSQTPTPADIPSASRIFEPIEQPVDRTQNTDVSDRRGEFGRPLDQYGPTVDYNHMVPILLRFTELAAIKGLKEEEKAVLQDESASIRRRLDKAKAKDMFPAFIENIQAEEAASRCKIGKLQQEIEENEKTRQTMAESLRGFLCRTPLPISATSSTPASAPIGAPDNEKIAKLEAENKEIKAELRELKELILQRNSQTPTGMEVQLLKLENSVNSQSMSNHGTSKRLRKLEEWKEGVETGDIKPYTLALEGGSSQAPDLEPLRRDVKEAYGKAAEARARAQALGDSVLILQRDFKLLKNTLDGTILSQRELENTLKSMGPSIEQASDVTHRLETIERERLELKGAIATASEAKAKIQDLDTRYTALTDRYNGKIAHLESEVRQLGASDKATTTNEPSQHAGALWSVKDSIEKVESGQRSLWNNVNKLILDIPQFHESSKEVQKCLSKTDSLVTAVRSLELRYSNINSERLVKNMAAAMMEMYPSVPQIQEQVNQLRAYCNKELAALKESTQNFDLVSLDFKMNQLREEVIKKLSHVQTNLSAQGKALSEQLEETWDLKNKFQTQSDAFSELGESIPQALQQVESVTELSTKLQALSEDLTTLRDTLGGLSVSETMTGLSKQLETLSDSVDSLRSRQSAQAEVEKNSDITEKLTGLAANYQLLETRLKTQEETDWQGVDELKSGHQSLLEELKAVKMRLESQTGKEKMNELSGRLKTLSGDLQSLQTKFDKELASLKVRVDSFGHGEELSRLKSELLGRIEKFQAAVQSGLNRNPATGDDATNGISGSVGDHYRILGSAAQNQTERGHIQNRFSISRPAGDGPTTTAESSGPFFDAVSERVNDSWGDQSSYLGASPPSYSEDNPETSAAGTGDRPMELRISEHDNGHLESRSGNNRAHQGSPSDVLSSSNDSVDQLSPKRATTEVPMARRIAENENGQSENGPPRKRPRQGTFSDDGRRPRPAGPGRFTNGTGSSASSDMAISKKARKKQEKRERKEQRKRQNLPH</sequence>
<evidence type="ECO:0000313" key="3">
    <source>
        <dbReference type="EMBL" id="KAJ5440112.1"/>
    </source>
</evidence>
<feature type="compositionally biased region" description="Polar residues" evidence="2">
    <location>
        <begin position="885"/>
        <end position="909"/>
    </location>
</feature>
<protein>
    <submittedName>
        <fullName evidence="3">Uncharacterized protein</fullName>
    </submittedName>
</protein>
<evidence type="ECO:0000256" key="2">
    <source>
        <dbReference type="SAM" id="MobiDB-lite"/>
    </source>
</evidence>
<proteinExistence type="predicted"/>
<keyword evidence="1" id="KW-0175">Coiled coil</keyword>
<feature type="region of interest" description="Disordered" evidence="2">
    <location>
        <begin position="853"/>
        <end position="872"/>
    </location>
</feature>
<reference evidence="3" key="2">
    <citation type="journal article" date="2023" name="IMA Fungus">
        <title>Comparative genomic study of the Penicillium genus elucidates a diverse pangenome and 15 lateral gene transfer events.</title>
        <authorList>
            <person name="Petersen C."/>
            <person name="Sorensen T."/>
            <person name="Nielsen M.R."/>
            <person name="Sondergaard T.E."/>
            <person name="Sorensen J.L."/>
            <person name="Fitzpatrick D.A."/>
            <person name="Frisvad J.C."/>
            <person name="Nielsen K.L."/>
        </authorList>
    </citation>
    <scope>NUCLEOTIDE SEQUENCE</scope>
    <source>
        <strain evidence="3">IBT 16125</strain>
    </source>
</reference>
<dbReference type="EMBL" id="JAPVEA010000008">
    <property type="protein sequence ID" value="KAJ5440112.1"/>
    <property type="molecule type" value="Genomic_DNA"/>
</dbReference>
<feature type="region of interest" description="Disordered" evidence="2">
    <location>
        <begin position="885"/>
        <end position="913"/>
    </location>
</feature>
<feature type="coiled-coil region" evidence="1">
    <location>
        <begin position="211"/>
        <end position="238"/>
    </location>
</feature>
<reference evidence="3" key="1">
    <citation type="submission" date="2022-12" db="EMBL/GenBank/DDBJ databases">
        <authorList>
            <person name="Petersen C."/>
        </authorList>
    </citation>
    <scope>NUCLEOTIDE SEQUENCE</scope>
    <source>
        <strain evidence="3">IBT 16125</strain>
    </source>
</reference>
<feature type="region of interest" description="Disordered" evidence="2">
    <location>
        <begin position="925"/>
        <end position="1046"/>
    </location>
</feature>
<dbReference type="GeneID" id="81604735"/>
<accession>A0AAD6G0V6</accession>
<feature type="compositionally biased region" description="Polar residues" evidence="2">
    <location>
        <begin position="1009"/>
        <end position="1020"/>
    </location>
</feature>
<feature type="compositionally biased region" description="Polar residues" evidence="2">
    <location>
        <begin position="931"/>
        <end position="940"/>
    </location>
</feature>
<feature type="compositionally biased region" description="Basic and acidic residues" evidence="2">
    <location>
        <begin position="74"/>
        <end position="83"/>
    </location>
</feature>
<evidence type="ECO:0000256" key="1">
    <source>
        <dbReference type="SAM" id="Coils"/>
    </source>
</evidence>
<feature type="coiled-coil region" evidence="1">
    <location>
        <begin position="373"/>
        <end position="410"/>
    </location>
</feature>
<keyword evidence="4" id="KW-1185">Reference proteome</keyword>
<feature type="region of interest" description="Disordered" evidence="2">
    <location>
        <begin position="1"/>
        <end position="86"/>
    </location>
</feature>
<dbReference type="RefSeq" id="XP_056763341.1">
    <property type="nucleotide sequence ID" value="XM_056914492.1"/>
</dbReference>
<gene>
    <name evidence="3" type="ORF">N7458_011110</name>
</gene>
<feature type="compositionally biased region" description="Polar residues" evidence="2">
    <location>
        <begin position="1"/>
        <end position="21"/>
    </location>
</feature>
<feature type="compositionally biased region" description="Low complexity" evidence="2">
    <location>
        <begin position="941"/>
        <end position="958"/>
    </location>
</feature>
<name>A0AAD6G0V6_9EURO</name>
<organism evidence="3 4">
    <name type="scientific">Penicillium daleae</name>
    <dbReference type="NCBI Taxonomy" id="63821"/>
    <lineage>
        <taxon>Eukaryota</taxon>
        <taxon>Fungi</taxon>
        <taxon>Dikarya</taxon>
        <taxon>Ascomycota</taxon>
        <taxon>Pezizomycotina</taxon>
        <taxon>Eurotiomycetes</taxon>
        <taxon>Eurotiomycetidae</taxon>
        <taxon>Eurotiales</taxon>
        <taxon>Aspergillaceae</taxon>
        <taxon>Penicillium</taxon>
    </lineage>
</organism>
<dbReference type="Proteomes" id="UP001213681">
    <property type="component" value="Unassembled WGS sequence"/>
</dbReference>
<evidence type="ECO:0000313" key="4">
    <source>
        <dbReference type="Proteomes" id="UP001213681"/>
    </source>
</evidence>
<comment type="caution">
    <text evidence="3">The sequence shown here is derived from an EMBL/GenBank/DDBJ whole genome shotgun (WGS) entry which is preliminary data.</text>
</comment>
<dbReference type="AlphaFoldDB" id="A0AAD6G0V6"/>